<dbReference type="GO" id="GO:0004386">
    <property type="term" value="F:helicase activity"/>
    <property type="evidence" value="ECO:0007669"/>
    <property type="project" value="UniProtKB-KW"/>
</dbReference>
<evidence type="ECO:0000256" key="4">
    <source>
        <dbReference type="ARBA" id="ARBA00022723"/>
    </source>
</evidence>
<name>A0A1E3AQ70_9FIRM</name>
<keyword evidence="9" id="KW-0051">Antiviral defense</keyword>
<dbReference type="SMART" id="SM00487">
    <property type="entry name" value="DEXDc"/>
    <property type="match status" value="1"/>
</dbReference>
<feature type="domain" description="Helicase ATP-binding" evidence="10">
    <location>
        <begin position="321"/>
        <end position="512"/>
    </location>
</feature>
<dbReference type="InterPro" id="IPR011545">
    <property type="entry name" value="DEAD/DEAH_box_helicase_dom"/>
</dbReference>
<organism evidence="12 13">
    <name type="scientific">Eisenbergiella tayi</name>
    <dbReference type="NCBI Taxonomy" id="1432052"/>
    <lineage>
        <taxon>Bacteria</taxon>
        <taxon>Bacillati</taxon>
        <taxon>Bacillota</taxon>
        <taxon>Clostridia</taxon>
        <taxon>Lachnospirales</taxon>
        <taxon>Lachnospiraceae</taxon>
        <taxon>Eisenbergiella</taxon>
    </lineage>
</organism>
<dbReference type="InterPro" id="IPR006483">
    <property type="entry name" value="CRISPR-assoc_Cas3_HD"/>
</dbReference>
<keyword evidence="7 12" id="KW-0347">Helicase</keyword>
<dbReference type="InterPro" id="IPR038257">
    <property type="entry name" value="CRISPR-assoc_Cas3_HD_sf"/>
</dbReference>
<protein>
    <submittedName>
        <fullName evidence="12">Helicase Cas3</fullName>
    </submittedName>
</protein>
<dbReference type="NCBIfam" id="TIGR01596">
    <property type="entry name" value="cas3_HD"/>
    <property type="match status" value="1"/>
</dbReference>
<dbReference type="Gene3D" id="3.40.50.300">
    <property type="entry name" value="P-loop containing nucleotide triphosphate hydrolases"/>
    <property type="match status" value="2"/>
</dbReference>
<keyword evidence="3" id="KW-0540">Nuclease</keyword>
<dbReference type="PROSITE" id="PS51192">
    <property type="entry name" value="HELICASE_ATP_BIND_1"/>
    <property type="match status" value="1"/>
</dbReference>
<evidence type="ECO:0000259" key="11">
    <source>
        <dbReference type="PROSITE" id="PS51643"/>
    </source>
</evidence>
<evidence type="ECO:0000256" key="2">
    <source>
        <dbReference type="ARBA" id="ARBA00009046"/>
    </source>
</evidence>
<dbReference type="SUPFAM" id="SSF52540">
    <property type="entry name" value="P-loop containing nucleoside triphosphate hydrolases"/>
    <property type="match status" value="1"/>
</dbReference>
<dbReference type="InterPro" id="IPR001650">
    <property type="entry name" value="Helicase_C-like"/>
</dbReference>
<evidence type="ECO:0000256" key="6">
    <source>
        <dbReference type="ARBA" id="ARBA00022801"/>
    </source>
</evidence>
<evidence type="ECO:0000256" key="7">
    <source>
        <dbReference type="ARBA" id="ARBA00022806"/>
    </source>
</evidence>
<evidence type="ECO:0000259" key="10">
    <source>
        <dbReference type="PROSITE" id="PS51192"/>
    </source>
</evidence>
<dbReference type="InterPro" id="IPR014001">
    <property type="entry name" value="Helicase_ATP-bd"/>
</dbReference>
<proteinExistence type="inferred from homology"/>
<keyword evidence="5" id="KW-0547">Nucleotide-binding</keyword>
<accession>A0A1E3AQ70</accession>
<dbReference type="GO" id="GO:0004518">
    <property type="term" value="F:nuclease activity"/>
    <property type="evidence" value="ECO:0007669"/>
    <property type="project" value="UniProtKB-KW"/>
</dbReference>
<keyword evidence="4" id="KW-0479">Metal-binding</keyword>
<gene>
    <name evidence="12" type="ORF">BEH84_03302</name>
</gene>
<evidence type="ECO:0000313" key="13">
    <source>
        <dbReference type="Proteomes" id="UP000095003"/>
    </source>
</evidence>
<dbReference type="EMBL" id="MCGI01000003">
    <property type="protein sequence ID" value="ODM10873.1"/>
    <property type="molecule type" value="Genomic_DNA"/>
</dbReference>
<sequence>MADFVSWNDIFNGEYPIFAHRMENGKKENENIQEHILLCEKYFCRIEKEKELPEIIHRFLMRHLPEGTAMEKKLEDFVYDMFCQMIPFHDFGKVNPQFQILKMGNKRIPVTRLEGLSGSEHSLFSAFLYLDYYLTRIEHSDFEDYIQDILFVLLWENAYVISRHHSNMDSLSSFIEKFDADDVLGELTEALDRNAIPGLKELQSFSKENLIKKAKRLRRIKKKFTRQQDIAGYFYVRFAYSVLVSCDYYATTEYMEDVEIESFGSICNGEDFSKPYADSELVNKIKKYERESYGRNSENLKNCEEINVMRSEMYLDAEKMLQRYPNELIYFLEAPTGSGKSNTALNLSLKLLGTGKKIFYIYPFNTLVDQNKIILQDIFKHSEVKEQIVTVNSLTPIKGIHAKEDNTEEYYQKALLDRQFLNYPFILSTHVSFFETLFGNGRENLFSFVQLSGSVVILDEIQSYRNSIWAEIIIFLRECAFLMGMKIIIMSATLPGLEVLGGKECTVTRLIEDRNKYYKNPLFLERVKISYELLDQKMTMDTLLDQVKRHCTPNKKILVTFIRKDSAYEFYNRLLADEDINIPVNLITGDDSEYEREMILRPIREKKAGGLILVSTQVIEAGIDIDMDLGFKDISKLDSEEQFLGRINRSYKNDGMVYFFDMDKTERIYRDDYRTDEKFTLRQPRMREILRQKEFGDYYQEVLEVLRMQRNESTSSDGLERFFGETVKNLNFAMVADRMKLIEPDNRRMSLVLCRRLVMENGIILDGWEVWNQYLELLHNQTISFARKQVELSEVRSKLNMFIYQVKWNQDLNYDDVCGELYCIKDGEQYFINGKLDRQSLESRGALFVD</sequence>
<dbReference type="Gene3D" id="1.10.3210.30">
    <property type="match status" value="1"/>
</dbReference>
<dbReference type="InterPro" id="IPR054712">
    <property type="entry name" value="Cas3-like_dom"/>
</dbReference>
<dbReference type="GeneID" id="93302582"/>
<dbReference type="SMART" id="SM00490">
    <property type="entry name" value="HELICc"/>
    <property type="match status" value="1"/>
</dbReference>
<dbReference type="Pfam" id="PF00270">
    <property type="entry name" value="DEAD"/>
    <property type="match status" value="1"/>
</dbReference>
<evidence type="ECO:0000313" key="12">
    <source>
        <dbReference type="EMBL" id="ODM10873.1"/>
    </source>
</evidence>
<keyword evidence="8" id="KW-0067">ATP-binding</keyword>
<dbReference type="GO" id="GO:0016787">
    <property type="term" value="F:hydrolase activity"/>
    <property type="evidence" value="ECO:0007669"/>
    <property type="project" value="UniProtKB-KW"/>
</dbReference>
<dbReference type="GO" id="GO:0051607">
    <property type="term" value="P:defense response to virus"/>
    <property type="evidence" value="ECO:0007669"/>
    <property type="project" value="UniProtKB-KW"/>
</dbReference>
<evidence type="ECO:0000256" key="3">
    <source>
        <dbReference type="ARBA" id="ARBA00022722"/>
    </source>
</evidence>
<dbReference type="AlphaFoldDB" id="A0A1E3AQ70"/>
<dbReference type="PROSITE" id="PS51643">
    <property type="entry name" value="HD_CAS3"/>
    <property type="match status" value="1"/>
</dbReference>
<dbReference type="GO" id="GO:0005524">
    <property type="term" value="F:ATP binding"/>
    <property type="evidence" value="ECO:0007669"/>
    <property type="project" value="UniProtKB-KW"/>
</dbReference>
<reference evidence="12 13" key="1">
    <citation type="submission" date="2016-07" db="EMBL/GenBank/DDBJ databases">
        <title>Characterization of isolates of Eisenbergiella tayi derived from blood cultures, using whole genome sequencing.</title>
        <authorList>
            <person name="Burdz T."/>
            <person name="Wiebe D."/>
            <person name="Huynh C."/>
            <person name="Bernard K."/>
        </authorList>
    </citation>
    <scope>NUCLEOTIDE SEQUENCE [LARGE SCALE GENOMIC DNA]</scope>
    <source>
        <strain evidence="12 13">NML 120489</strain>
    </source>
</reference>
<dbReference type="Pfam" id="PF22590">
    <property type="entry name" value="Cas3-like_C_2"/>
    <property type="match status" value="1"/>
</dbReference>
<dbReference type="NCBIfam" id="TIGR01587">
    <property type="entry name" value="cas3_core"/>
    <property type="match status" value="1"/>
</dbReference>
<dbReference type="GO" id="GO:0046872">
    <property type="term" value="F:metal ion binding"/>
    <property type="evidence" value="ECO:0007669"/>
    <property type="project" value="UniProtKB-KW"/>
</dbReference>
<evidence type="ECO:0000256" key="9">
    <source>
        <dbReference type="ARBA" id="ARBA00023118"/>
    </source>
</evidence>
<keyword evidence="6" id="KW-0378">Hydrolase</keyword>
<dbReference type="Proteomes" id="UP000095003">
    <property type="component" value="Unassembled WGS sequence"/>
</dbReference>
<feature type="domain" description="HD Cas3-type" evidence="11">
    <location>
        <begin position="25"/>
        <end position="249"/>
    </location>
</feature>
<comment type="caution">
    <text evidence="12">The sequence shown here is derived from an EMBL/GenBank/DDBJ whole genome shotgun (WGS) entry which is preliminary data.</text>
</comment>
<dbReference type="InterPro" id="IPR027417">
    <property type="entry name" value="P-loop_NTPase"/>
</dbReference>
<dbReference type="RefSeq" id="WP_069157612.1">
    <property type="nucleotide sequence ID" value="NZ_JBKXXQ010000003.1"/>
</dbReference>
<evidence type="ECO:0000256" key="5">
    <source>
        <dbReference type="ARBA" id="ARBA00022741"/>
    </source>
</evidence>
<comment type="similarity">
    <text evidence="1">In the N-terminal section; belongs to the CRISPR-associated nuclease Cas3-HD family.</text>
</comment>
<evidence type="ECO:0000256" key="8">
    <source>
        <dbReference type="ARBA" id="ARBA00022840"/>
    </source>
</evidence>
<evidence type="ECO:0000256" key="1">
    <source>
        <dbReference type="ARBA" id="ARBA00006847"/>
    </source>
</evidence>
<comment type="similarity">
    <text evidence="2">In the central section; belongs to the CRISPR-associated helicase Cas3 family.</text>
</comment>
<dbReference type="PATRIC" id="fig|1432052.3.peg.3660"/>
<dbReference type="GO" id="GO:0003676">
    <property type="term" value="F:nucleic acid binding"/>
    <property type="evidence" value="ECO:0007669"/>
    <property type="project" value="InterPro"/>
</dbReference>
<dbReference type="CDD" id="cd09641">
    <property type="entry name" value="Cas3''_I"/>
    <property type="match status" value="1"/>
</dbReference>
<dbReference type="InterPro" id="IPR006474">
    <property type="entry name" value="Helicase_Cas3_CRISPR-ass_core"/>
</dbReference>